<dbReference type="InterPro" id="IPR000387">
    <property type="entry name" value="Tyr_Pase_dom"/>
</dbReference>
<dbReference type="PROSITE" id="PS50055">
    <property type="entry name" value="TYR_PHOSPHATASE_PTP"/>
    <property type="match status" value="1"/>
</dbReference>
<dbReference type="PROSITE" id="PS50056">
    <property type="entry name" value="TYR_PHOSPHATASE_2"/>
    <property type="match status" value="1"/>
</dbReference>
<feature type="chain" id="PRO_5042218209" description="protein-tyrosine-phosphatase" evidence="9">
    <location>
        <begin position="28"/>
        <end position="720"/>
    </location>
</feature>
<feature type="signal peptide" evidence="9">
    <location>
        <begin position="1"/>
        <end position="27"/>
    </location>
</feature>
<dbReference type="PROSITE" id="PS00383">
    <property type="entry name" value="TYR_PHOSPHATASE_1"/>
    <property type="match status" value="1"/>
</dbReference>
<evidence type="ECO:0000259" key="10">
    <source>
        <dbReference type="PROSITE" id="PS50055"/>
    </source>
</evidence>
<dbReference type="SUPFAM" id="SSF52799">
    <property type="entry name" value="(Phosphotyrosine protein) phosphatases II"/>
    <property type="match status" value="1"/>
</dbReference>
<evidence type="ECO:0000256" key="8">
    <source>
        <dbReference type="SAM" id="Phobius"/>
    </source>
</evidence>
<dbReference type="GO" id="GO:0030054">
    <property type="term" value="C:cell junction"/>
    <property type="evidence" value="ECO:0007669"/>
    <property type="project" value="TreeGrafter"/>
</dbReference>
<feature type="transmembrane region" description="Helical" evidence="8">
    <location>
        <begin position="256"/>
        <end position="280"/>
    </location>
</feature>
<feature type="binding site" evidence="6">
    <location>
        <position position="693"/>
    </location>
    <ligand>
        <name>substrate</name>
    </ligand>
</feature>
<dbReference type="GO" id="GO:0007165">
    <property type="term" value="P:signal transduction"/>
    <property type="evidence" value="ECO:0007669"/>
    <property type="project" value="TreeGrafter"/>
</dbReference>
<dbReference type="GO" id="GO:0019901">
    <property type="term" value="F:protein kinase binding"/>
    <property type="evidence" value="ECO:0007669"/>
    <property type="project" value="TreeGrafter"/>
</dbReference>
<organism evidence="12 13">
    <name type="scientific">Paralvinella palmiformis</name>
    <dbReference type="NCBI Taxonomy" id="53620"/>
    <lineage>
        <taxon>Eukaryota</taxon>
        <taxon>Metazoa</taxon>
        <taxon>Spiralia</taxon>
        <taxon>Lophotrochozoa</taxon>
        <taxon>Annelida</taxon>
        <taxon>Polychaeta</taxon>
        <taxon>Sedentaria</taxon>
        <taxon>Canalipalpata</taxon>
        <taxon>Terebellida</taxon>
        <taxon>Terebelliformia</taxon>
        <taxon>Alvinellidae</taxon>
        <taxon>Paralvinella</taxon>
    </lineage>
</organism>
<keyword evidence="3" id="KW-0378">Hydrolase</keyword>
<dbReference type="InterPro" id="IPR008356">
    <property type="entry name" value="Tyr_Pase_KIM-con"/>
</dbReference>
<feature type="binding site" evidence="6">
    <location>
        <position position="612"/>
    </location>
    <ligand>
        <name>substrate</name>
    </ligand>
</feature>
<feature type="active site" description="Phosphocysteine intermediate" evidence="5">
    <location>
        <position position="649"/>
    </location>
</feature>
<dbReference type="GO" id="GO:0005886">
    <property type="term" value="C:plasma membrane"/>
    <property type="evidence" value="ECO:0007669"/>
    <property type="project" value="TreeGrafter"/>
</dbReference>
<sequence>MVQARGGLLLRALAVLLSVLPPCPVNALFDSVWEQEDAPYVDDSANREADVTDLLHLIFSKSIRDLGAVLDTDSKRRNSATTYDDDADDFISETKLPNVDTRRNGKSHAPGVGRLDTAENTPFGIASDYVLKLDLNWSAGVQDDDSLNEMQTFVASVLKVPRDHVHLIKDESGHLGLYFVKSGAVSDSRNPDDLLRASEAESILRAAKLKKWDRYRSGAKQKSRISRRSGMNSFQTQIQGQTDMENYRAAFWQQPYFLVIVTVAATIVMGMIFLLIWCCIRRKEVPEKPHFPTQESALLSTPIPQQICLFPAAKPSVNNAMTIQPDAASIQPDMSQILMSRSAFIVGTPVRGPGTPLSGSSTSSPIYSSSSTSGTPIPGTPVHTPPLRIKARGLLERRGSNASLTIELGTCTSDSSHMGSPPKESTAEEYLLSAGNRMSRRQLQRCLYNVKAIYEEFWDIPMNHPDKIVLPGSGIKNRYRTIIPNEATRVILPEVDGDPLSTYINANYIRGYGAEPRSYIATQGPMANTVIDLWRTVWQEKAPIIVMITKLKEKNKNKCECYIPDLHDTFGDIDVHVEGITEKEGYIIRNIRLRYHGEEHEVLHYWYTAWPDHKAPNTARQLLKLVKEVEIRRRDPVTNQVKGPVVVHCSAGIGRTGCFIATSIGIQQLQHEHMVDILGTVCSMRLDRGGMVQTNEQYEFVHQALMLYERELPEKPANGH</sequence>
<keyword evidence="2" id="KW-0597">Phosphoprotein</keyword>
<evidence type="ECO:0000256" key="9">
    <source>
        <dbReference type="SAM" id="SignalP"/>
    </source>
</evidence>
<evidence type="ECO:0000256" key="4">
    <source>
        <dbReference type="ARBA" id="ARBA00022912"/>
    </source>
</evidence>
<protein>
    <recommendedName>
        <fullName evidence="1">protein-tyrosine-phosphatase</fullName>
        <ecNumber evidence="1">3.1.3.48</ecNumber>
    </recommendedName>
</protein>
<dbReference type="InterPro" id="IPR016130">
    <property type="entry name" value="Tyr_Pase_AS"/>
</dbReference>
<evidence type="ECO:0000256" key="2">
    <source>
        <dbReference type="ARBA" id="ARBA00022553"/>
    </source>
</evidence>
<dbReference type="GO" id="GO:0004725">
    <property type="term" value="F:protein tyrosine phosphatase activity"/>
    <property type="evidence" value="ECO:0007669"/>
    <property type="project" value="UniProtKB-EC"/>
</dbReference>
<keyword evidence="8" id="KW-1133">Transmembrane helix</keyword>
<keyword evidence="8" id="KW-0472">Membrane</keyword>
<dbReference type="InterPro" id="IPR029021">
    <property type="entry name" value="Prot-tyrosine_phosphatase-like"/>
</dbReference>
<dbReference type="Gene3D" id="3.90.190.10">
    <property type="entry name" value="Protein tyrosine phosphatase superfamily"/>
    <property type="match status" value="1"/>
</dbReference>
<dbReference type="InterPro" id="IPR000242">
    <property type="entry name" value="PTP_cat"/>
</dbReference>
<evidence type="ECO:0000259" key="11">
    <source>
        <dbReference type="PROSITE" id="PS50056"/>
    </source>
</evidence>
<feature type="binding site" evidence="6">
    <location>
        <begin position="649"/>
        <end position="655"/>
    </location>
    <ligand>
        <name>substrate</name>
    </ligand>
</feature>
<evidence type="ECO:0000256" key="7">
    <source>
        <dbReference type="SAM" id="MobiDB-lite"/>
    </source>
</evidence>
<feature type="domain" description="Tyrosine-protein phosphatase" evidence="10">
    <location>
        <begin position="476"/>
        <end position="708"/>
    </location>
</feature>
<dbReference type="PRINTS" id="PR00700">
    <property type="entry name" value="PRTYPHPHTASE"/>
</dbReference>
<dbReference type="SMART" id="SM00404">
    <property type="entry name" value="PTPc_motif"/>
    <property type="match status" value="1"/>
</dbReference>
<evidence type="ECO:0000256" key="1">
    <source>
        <dbReference type="ARBA" id="ARBA00013064"/>
    </source>
</evidence>
<dbReference type="PANTHER" id="PTHR46198">
    <property type="entry name" value="PROTEIN-TYROSINE-PHOSPHATASE"/>
    <property type="match status" value="1"/>
</dbReference>
<evidence type="ECO:0000313" key="13">
    <source>
        <dbReference type="Proteomes" id="UP001208570"/>
    </source>
</evidence>
<dbReference type="SMART" id="SM00194">
    <property type="entry name" value="PTPc"/>
    <property type="match status" value="1"/>
</dbReference>
<reference evidence="12" key="1">
    <citation type="journal article" date="2023" name="Mol. Biol. Evol.">
        <title>Third-Generation Sequencing Reveals the Adaptive Role of the Epigenome in Three Deep-Sea Polychaetes.</title>
        <authorList>
            <person name="Perez M."/>
            <person name="Aroh O."/>
            <person name="Sun Y."/>
            <person name="Lan Y."/>
            <person name="Juniper S.K."/>
            <person name="Young C.R."/>
            <person name="Angers B."/>
            <person name="Qian P.Y."/>
        </authorList>
    </citation>
    <scope>NUCLEOTIDE SEQUENCE</scope>
    <source>
        <strain evidence="12">P08H-3</strain>
    </source>
</reference>
<feature type="domain" description="Tyrosine specific protein phosphatases" evidence="11">
    <location>
        <begin position="620"/>
        <end position="699"/>
    </location>
</feature>
<feature type="compositionally biased region" description="Low complexity" evidence="7">
    <location>
        <begin position="354"/>
        <end position="381"/>
    </location>
</feature>
<dbReference type="GO" id="GO:0005829">
    <property type="term" value="C:cytosol"/>
    <property type="evidence" value="ECO:0007669"/>
    <property type="project" value="TreeGrafter"/>
</dbReference>
<keyword evidence="13" id="KW-1185">Reference proteome</keyword>
<dbReference type="InterPro" id="IPR003595">
    <property type="entry name" value="Tyr_Pase_cat"/>
</dbReference>
<name>A0AAD9JIB5_9ANNE</name>
<evidence type="ECO:0000256" key="5">
    <source>
        <dbReference type="PIRSR" id="PIRSR608356-50"/>
    </source>
</evidence>
<keyword evidence="9" id="KW-0732">Signal</keyword>
<dbReference type="EMBL" id="JAODUP010000304">
    <property type="protein sequence ID" value="KAK2153231.1"/>
    <property type="molecule type" value="Genomic_DNA"/>
</dbReference>
<evidence type="ECO:0000256" key="3">
    <source>
        <dbReference type="ARBA" id="ARBA00022801"/>
    </source>
</evidence>
<proteinExistence type="predicted"/>
<dbReference type="EC" id="3.1.3.48" evidence="1"/>
<keyword evidence="8" id="KW-0812">Transmembrane</keyword>
<dbReference type="FunFam" id="3.90.190.10:FF:000020">
    <property type="entry name" value="Tyrosine-protein phosphatase non-receptor type 5"/>
    <property type="match status" value="1"/>
</dbReference>
<evidence type="ECO:0000256" key="6">
    <source>
        <dbReference type="PIRSR" id="PIRSR608356-51"/>
    </source>
</evidence>
<dbReference type="PANTHER" id="PTHR46198:SF4">
    <property type="entry name" value="PROTEIN-TYROSINE-PHOSPHATASE"/>
    <property type="match status" value="1"/>
</dbReference>
<comment type="caution">
    <text evidence="12">The sequence shown here is derived from an EMBL/GenBank/DDBJ whole genome shotgun (WGS) entry which is preliminary data.</text>
</comment>
<accession>A0AAD9JIB5</accession>
<evidence type="ECO:0000313" key="12">
    <source>
        <dbReference type="EMBL" id="KAK2153231.1"/>
    </source>
</evidence>
<dbReference type="Pfam" id="PF00102">
    <property type="entry name" value="Y_phosphatase"/>
    <property type="match status" value="1"/>
</dbReference>
<feature type="region of interest" description="Disordered" evidence="7">
    <location>
        <begin position="354"/>
        <end position="386"/>
    </location>
</feature>
<keyword evidence="4" id="KW-0904">Protein phosphatase</keyword>
<dbReference type="PRINTS" id="PR01778">
    <property type="entry name" value="KIMPTPASE"/>
</dbReference>
<dbReference type="CDD" id="cd14547">
    <property type="entry name" value="PTPc-KIM"/>
    <property type="match status" value="1"/>
</dbReference>
<gene>
    <name evidence="12" type="ORF">LSH36_304g09034</name>
</gene>
<dbReference type="AlphaFoldDB" id="A0AAD9JIB5"/>
<dbReference type="Proteomes" id="UP001208570">
    <property type="component" value="Unassembled WGS sequence"/>
</dbReference>